<keyword evidence="6" id="KW-0675">Receptor</keyword>
<dbReference type="KEGG" id="epa:110253523"/>
<evidence type="ECO:0000256" key="2">
    <source>
        <dbReference type="ARBA" id="ARBA00022692"/>
    </source>
</evidence>
<keyword evidence="7" id="KW-0807">Transducer</keyword>
<feature type="transmembrane region" description="Helical" evidence="9">
    <location>
        <begin position="89"/>
        <end position="113"/>
    </location>
</feature>
<dbReference type="OMA" id="DNNACET"/>
<dbReference type="InterPro" id="IPR017452">
    <property type="entry name" value="GPCR_Rhodpsn_7TM"/>
</dbReference>
<reference evidence="11" key="1">
    <citation type="submission" date="2022-11" db="UniProtKB">
        <authorList>
            <consortium name="EnsemblMetazoa"/>
        </authorList>
    </citation>
    <scope>IDENTIFICATION</scope>
</reference>
<dbReference type="EnsemblMetazoa" id="XM_021060445.2">
    <property type="protein sequence ID" value="XP_020916104.1"/>
    <property type="gene ID" value="LOC110253523"/>
</dbReference>
<sequence>MSNNTTKIIPLESIDGKVRLTIYITCLILGTIGCCIVLIALFTKKGCKWTDHRILLANLAVTDMTTIWAYVSVHFTLLSGNLYPSFCNFYPMLSVPLTTSIFTITSMAVIRYRRIVRMWSSNIKVITMIIWVICLWVASFLLLSPAMVVVRPTGRYCILAWTHPFQRKTYVFALFAFQYLIPLIIISAAYIGIGHNLKHYEGQVERENVKKENRDIIITLAIISVIFALFLMPLQIGSVMFEFGGISIRKFVYMFMNYSDIFALVHCCINPFVYGIVPREFRERYWDWTSKVLRTISRGSENTSYKISKPHDRELGRSRRSTNPSLDNQVVLNSGECLKTTSLLSTNQQQIT</sequence>
<feature type="transmembrane region" description="Helical" evidence="9">
    <location>
        <begin position="54"/>
        <end position="77"/>
    </location>
</feature>
<dbReference type="GeneID" id="110253523"/>
<evidence type="ECO:0000256" key="1">
    <source>
        <dbReference type="ARBA" id="ARBA00004141"/>
    </source>
</evidence>
<dbReference type="InterPro" id="IPR000276">
    <property type="entry name" value="GPCR_Rhodpsn"/>
</dbReference>
<evidence type="ECO:0000256" key="7">
    <source>
        <dbReference type="ARBA" id="ARBA00023224"/>
    </source>
</evidence>
<dbReference type="PRINTS" id="PR00237">
    <property type="entry name" value="GPCRRHODOPSN"/>
</dbReference>
<dbReference type="EnsemblMetazoa" id="XM_021060450.2">
    <property type="protein sequence ID" value="XP_020916109.1"/>
    <property type="gene ID" value="LOC110253523"/>
</dbReference>
<evidence type="ECO:0000256" key="9">
    <source>
        <dbReference type="SAM" id="Phobius"/>
    </source>
</evidence>
<protein>
    <recommendedName>
        <fullName evidence="10">G-protein coupled receptors family 1 profile domain-containing protein</fullName>
    </recommendedName>
</protein>
<dbReference type="RefSeq" id="XP_020916110.1">
    <property type="nucleotide sequence ID" value="XM_021060451.2"/>
</dbReference>
<feature type="transmembrane region" description="Helical" evidence="9">
    <location>
        <begin position="170"/>
        <end position="193"/>
    </location>
</feature>
<evidence type="ECO:0000256" key="4">
    <source>
        <dbReference type="ARBA" id="ARBA00023040"/>
    </source>
</evidence>
<feature type="domain" description="G-protein coupled receptors family 1 profile" evidence="10">
    <location>
        <begin position="33"/>
        <end position="274"/>
    </location>
</feature>
<dbReference type="SUPFAM" id="SSF81321">
    <property type="entry name" value="Family A G protein-coupled receptor-like"/>
    <property type="match status" value="1"/>
</dbReference>
<feature type="transmembrane region" description="Helical" evidence="9">
    <location>
        <begin position="125"/>
        <end position="150"/>
    </location>
</feature>
<dbReference type="PANTHER" id="PTHR45695:SF9">
    <property type="entry name" value="LEUCOKININ RECEPTOR"/>
    <property type="match status" value="1"/>
</dbReference>
<evidence type="ECO:0000256" key="8">
    <source>
        <dbReference type="SAM" id="MobiDB-lite"/>
    </source>
</evidence>
<comment type="subcellular location">
    <subcellularLocation>
        <location evidence="1">Membrane</location>
        <topology evidence="1">Multi-pass membrane protein</topology>
    </subcellularLocation>
</comment>
<name>A0A913Y8W6_EXADI</name>
<keyword evidence="12" id="KW-1185">Reference proteome</keyword>
<feature type="region of interest" description="Disordered" evidence="8">
    <location>
        <begin position="304"/>
        <end position="326"/>
    </location>
</feature>
<evidence type="ECO:0000256" key="3">
    <source>
        <dbReference type="ARBA" id="ARBA00022989"/>
    </source>
</evidence>
<dbReference type="PROSITE" id="PS50262">
    <property type="entry name" value="G_PROTEIN_RECEP_F1_2"/>
    <property type="match status" value="1"/>
</dbReference>
<dbReference type="PROSITE" id="PS51257">
    <property type="entry name" value="PROKAR_LIPOPROTEIN"/>
    <property type="match status" value="1"/>
</dbReference>
<dbReference type="RefSeq" id="XP_020916109.1">
    <property type="nucleotide sequence ID" value="XM_021060450.2"/>
</dbReference>
<dbReference type="PANTHER" id="PTHR45695">
    <property type="entry name" value="LEUCOKININ RECEPTOR-RELATED"/>
    <property type="match status" value="1"/>
</dbReference>
<dbReference type="EnsemblMetazoa" id="XM_021060451.2">
    <property type="protein sequence ID" value="XP_020916110.1"/>
    <property type="gene ID" value="LOC110253523"/>
</dbReference>
<evidence type="ECO:0000313" key="12">
    <source>
        <dbReference type="Proteomes" id="UP000887567"/>
    </source>
</evidence>
<feature type="transmembrane region" description="Helical" evidence="9">
    <location>
        <begin position="20"/>
        <end position="42"/>
    </location>
</feature>
<dbReference type="GO" id="GO:0004930">
    <property type="term" value="F:G protein-coupled receptor activity"/>
    <property type="evidence" value="ECO:0007669"/>
    <property type="project" value="UniProtKB-KW"/>
</dbReference>
<dbReference type="Gene3D" id="1.20.1070.10">
    <property type="entry name" value="Rhodopsin 7-helix transmembrane proteins"/>
    <property type="match status" value="1"/>
</dbReference>
<feature type="transmembrane region" description="Helical" evidence="9">
    <location>
        <begin position="256"/>
        <end position="277"/>
    </location>
</feature>
<dbReference type="CDD" id="cd00637">
    <property type="entry name" value="7tm_classA_rhodopsin-like"/>
    <property type="match status" value="1"/>
</dbReference>
<dbReference type="RefSeq" id="XP_020916108.1">
    <property type="nucleotide sequence ID" value="XM_021060449.2"/>
</dbReference>
<evidence type="ECO:0000256" key="5">
    <source>
        <dbReference type="ARBA" id="ARBA00023136"/>
    </source>
</evidence>
<dbReference type="AlphaFoldDB" id="A0A913Y8W6"/>
<evidence type="ECO:0000256" key="6">
    <source>
        <dbReference type="ARBA" id="ARBA00023170"/>
    </source>
</evidence>
<keyword evidence="2 9" id="KW-0812">Transmembrane</keyword>
<dbReference type="RefSeq" id="XP_020916104.1">
    <property type="nucleotide sequence ID" value="XM_021060445.2"/>
</dbReference>
<keyword evidence="4" id="KW-0297">G-protein coupled receptor</keyword>
<proteinExistence type="predicted"/>
<keyword evidence="5 9" id="KW-0472">Membrane</keyword>
<evidence type="ECO:0000259" key="10">
    <source>
        <dbReference type="PROSITE" id="PS50262"/>
    </source>
</evidence>
<accession>A0A913Y8W6</accession>
<feature type="transmembrane region" description="Helical" evidence="9">
    <location>
        <begin position="216"/>
        <end position="236"/>
    </location>
</feature>
<keyword evidence="3 9" id="KW-1133">Transmembrane helix</keyword>
<organism evidence="11 12">
    <name type="scientific">Exaiptasia diaphana</name>
    <name type="common">Tropical sea anemone</name>
    <name type="synonym">Aiptasia pulchella</name>
    <dbReference type="NCBI Taxonomy" id="2652724"/>
    <lineage>
        <taxon>Eukaryota</taxon>
        <taxon>Metazoa</taxon>
        <taxon>Cnidaria</taxon>
        <taxon>Anthozoa</taxon>
        <taxon>Hexacorallia</taxon>
        <taxon>Actiniaria</taxon>
        <taxon>Aiptasiidae</taxon>
        <taxon>Exaiptasia</taxon>
    </lineage>
</organism>
<dbReference type="OrthoDB" id="9990906at2759"/>
<dbReference type="Proteomes" id="UP000887567">
    <property type="component" value="Unplaced"/>
</dbReference>
<dbReference type="Pfam" id="PF00001">
    <property type="entry name" value="7tm_1"/>
    <property type="match status" value="1"/>
</dbReference>
<dbReference type="EnsemblMetazoa" id="XM_021060449.2">
    <property type="protein sequence ID" value="XP_020916108.1"/>
    <property type="gene ID" value="LOC110253523"/>
</dbReference>
<dbReference type="EnsemblMetazoa" id="XM_021060448.2">
    <property type="protein sequence ID" value="XP_020916107.1"/>
    <property type="gene ID" value="LOC110253523"/>
</dbReference>
<dbReference type="GO" id="GO:0005886">
    <property type="term" value="C:plasma membrane"/>
    <property type="evidence" value="ECO:0007669"/>
    <property type="project" value="TreeGrafter"/>
</dbReference>
<dbReference type="RefSeq" id="XP_020916107.1">
    <property type="nucleotide sequence ID" value="XM_021060448.2"/>
</dbReference>
<evidence type="ECO:0000313" key="11">
    <source>
        <dbReference type="EnsemblMetazoa" id="XP_020916108.1"/>
    </source>
</evidence>